<dbReference type="AlphaFoldDB" id="A0A4Z1P8U4"/>
<sequence length="154" mass="17143">MSNLNTPSKLSLQLVQAAIQLPTKVCATKPCPNITKWLANKSNLITCPICFQSTCLQCLMAPKKYNKEEVEHPCKRCFAPTKIQSSGAAETSPAATPPAKTNFDKKLNRTKQIETLYAQFKATIDIDEKEALEAFLKIMEGPREVEPAEFRRLG</sequence>
<organism evidence="1 2">
    <name type="scientific">Venturia nashicola</name>
    <dbReference type="NCBI Taxonomy" id="86259"/>
    <lineage>
        <taxon>Eukaryota</taxon>
        <taxon>Fungi</taxon>
        <taxon>Dikarya</taxon>
        <taxon>Ascomycota</taxon>
        <taxon>Pezizomycotina</taxon>
        <taxon>Dothideomycetes</taxon>
        <taxon>Pleosporomycetidae</taxon>
        <taxon>Venturiales</taxon>
        <taxon>Venturiaceae</taxon>
        <taxon>Venturia</taxon>
    </lineage>
</organism>
<evidence type="ECO:0000313" key="1">
    <source>
        <dbReference type="EMBL" id="TID17765.1"/>
    </source>
</evidence>
<accession>A0A4Z1P8U4</accession>
<reference evidence="1 2" key="1">
    <citation type="submission" date="2019-04" db="EMBL/GenBank/DDBJ databases">
        <title>High contiguity whole genome sequence and gene annotation resource for two Venturia nashicola isolates.</title>
        <authorList>
            <person name="Prokchorchik M."/>
            <person name="Won K."/>
            <person name="Lee Y."/>
            <person name="Choi E.D."/>
            <person name="Segonzac C."/>
            <person name="Sohn K.H."/>
        </authorList>
    </citation>
    <scope>NUCLEOTIDE SEQUENCE [LARGE SCALE GENOMIC DNA]</scope>
    <source>
        <strain evidence="1 2">PRI2</strain>
    </source>
</reference>
<dbReference type="Proteomes" id="UP000298493">
    <property type="component" value="Unassembled WGS sequence"/>
</dbReference>
<name>A0A4Z1P8U4_9PEZI</name>
<protein>
    <submittedName>
        <fullName evidence="1">Uncharacterized protein</fullName>
    </submittedName>
</protein>
<evidence type="ECO:0000313" key="2">
    <source>
        <dbReference type="Proteomes" id="UP000298493"/>
    </source>
</evidence>
<proteinExistence type="predicted"/>
<dbReference type="EMBL" id="SNSC02000015">
    <property type="protein sequence ID" value="TID17765.1"/>
    <property type="molecule type" value="Genomic_DNA"/>
</dbReference>
<keyword evidence="2" id="KW-1185">Reference proteome</keyword>
<comment type="caution">
    <text evidence="1">The sequence shown here is derived from an EMBL/GenBank/DDBJ whole genome shotgun (WGS) entry which is preliminary data.</text>
</comment>
<gene>
    <name evidence="1" type="ORF">E6O75_ATG10410</name>
</gene>